<feature type="transmembrane region" description="Helical" evidence="1">
    <location>
        <begin position="21"/>
        <end position="41"/>
    </location>
</feature>
<dbReference type="OrthoDB" id="5871655at2759"/>
<sequence length="114" mass="13661">MKGFMAITFPVRYRMVFTTKTTYNIMVFISMICAFNSALYFKRGCDFYFDHTIRIWTFGREPCSVWLAFYIDMVYNTGLLIIIGILDIFTLIHLKNRKKVSRRLFETLFDSYLK</sequence>
<keyword evidence="4" id="KW-1185">Reference proteome</keyword>
<feature type="domain" description="7TM GPCR serpentine receptor class x (Srx)" evidence="2">
    <location>
        <begin position="4"/>
        <end position="102"/>
    </location>
</feature>
<dbReference type="Pfam" id="PF10328">
    <property type="entry name" value="7TM_GPCR_Srx"/>
    <property type="match status" value="1"/>
</dbReference>
<organism evidence="3 4">
    <name type="scientific">Dictyocaulus viviparus</name>
    <name type="common">Bovine lungworm</name>
    <dbReference type="NCBI Taxonomy" id="29172"/>
    <lineage>
        <taxon>Eukaryota</taxon>
        <taxon>Metazoa</taxon>
        <taxon>Ecdysozoa</taxon>
        <taxon>Nematoda</taxon>
        <taxon>Chromadorea</taxon>
        <taxon>Rhabditida</taxon>
        <taxon>Rhabditina</taxon>
        <taxon>Rhabditomorpha</taxon>
        <taxon>Strongyloidea</taxon>
        <taxon>Metastrongylidae</taxon>
        <taxon>Dictyocaulus</taxon>
    </lineage>
</organism>
<dbReference type="EMBL" id="KN717186">
    <property type="protein sequence ID" value="KJH40469.1"/>
    <property type="molecule type" value="Genomic_DNA"/>
</dbReference>
<evidence type="ECO:0000313" key="4">
    <source>
        <dbReference type="Proteomes" id="UP000053766"/>
    </source>
</evidence>
<keyword evidence="1" id="KW-0812">Transmembrane</keyword>
<protein>
    <recommendedName>
        <fullName evidence="2">7TM GPCR serpentine receptor class x (Srx) domain-containing protein</fullName>
    </recommendedName>
</protein>
<reference evidence="4" key="2">
    <citation type="journal article" date="2016" name="Sci. Rep.">
        <title>Dictyocaulus viviparus genome, variome and transcriptome elucidate lungworm biology and support future intervention.</title>
        <authorList>
            <person name="McNulty S.N."/>
            <person name="Strube C."/>
            <person name="Rosa B.A."/>
            <person name="Martin J.C."/>
            <person name="Tyagi R."/>
            <person name="Choi Y.J."/>
            <person name="Wang Q."/>
            <person name="Hallsworth Pepin K."/>
            <person name="Zhang X."/>
            <person name="Ozersky P."/>
            <person name="Wilson R.K."/>
            <person name="Sternberg P.W."/>
            <person name="Gasser R.B."/>
            <person name="Mitreva M."/>
        </authorList>
    </citation>
    <scope>NUCLEOTIDE SEQUENCE [LARGE SCALE GENOMIC DNA]</scope>
    <source>
        <strain evidence="4">HannoverDv2000</strain>
    </source>
</reference>
<keyword evidence="1" id="KW-1133">Transmembrane helix</keyword>
<feature type="transmembrane region" description="Helical" evidence="1">
    <location>
        <begin position="74"/>
        <end position="94"/>
    </location>
</feature>
<dbReference type="AlphaFoldDB" id="A0A0D8XA09"/>
<reference evidence="3 4" key="1">
    <citation type="submission" date="2013-11" db="EMBL/GenBank/DDBJ databases">
        <title>Draft genome of the bovine lungworm Dictyocaulus viviparus.</title>
        <authorList>
            <person name="Mitreva M."/>
        </authorList>
    </citation>
    <scope>NUCLEOTIDE SEQUENCE [LARGE SCALE GENOMIC DNA]</scope>
    <source>
        <strain evidence="3 4">HannoverDv2000</strain>
    </source>
</reference>
<dbReference type="SUPFAM" id="SSF81321">
    <property type="entry name" value="Family A G protein-coupled receptor-like"/>
    <property type="match status" value="1"/>
</dbReference>
<dbReference type="InterPro" id="IPR019430">
    <property type="entry name" value="7TM_GPCR_serpentine_rcpt_Srx"/>
</dbReference>
<evidence type="ECO:0000259" key="2">
    <source>
        <dbReference type="Pfam" id="PF10328"/>
    </source>
</evidence>
<dbReference type="Gene3D" id="1.20.1070.10">
    <property type="entry name" value="Rhodopsin 7-helix transmembrane proteins"/>
    <property type="match status" value="1"/>
</dbReference>
<accession>A0A0D8XA09</accession>
<proteinExistence type="predicted"/>
<evidence type="ECO:0000313" key="3">
    <source>
        <dbReference type="EMBL" id="KJH40469.1"/>
    </source>
</evidence>
<dbReference type="Proteomes" id="UP000053766">
    <property type="component" value="Unassembled WGS sequence"/>
</dbReference>
<keyword evidence="1" id="KW-0472">Membrane</keyword>
<gene>
    <name evidence="3" type="ORF">DICVIV_13573</name>
</gene>
<evidence type="ECO:0000256" key="1">
    <source>
        <dbReference type="SAM" id="Phobius"/>
    </source>
</evidence>
<name>A0A0D8XA09_DICVI</name>
<dbReference type="PANTHER" id="PTHR23017">
    <property type="entry name" value="SERPENTINE RECEPTOR, CLASS X"/>
    <property type="match status" value="1"/>
</dbReference>